<proteinExistence type="inferred from homology"/>
<dbReference type="PANTHER" id="PTHR42913">
    <property type="entry name" value="APOPTOSIS-INDUCING FACTOR 1"/>
    <property type="match status" value="1"/>
</dbReference>
<dbReference type="PRINTS" id="PR00368">
    <property type="entry name" value="FADPNR"/>
</dbReference>
<dbReference type="GO" id="GO:0003955">
    <property type="term" value="F:NAD(P)H dehydrogenase (quinone) activity"/>
    <property type="evidence" value="ECO:0007669"/>
    <property type="project" value="TreeGrafter"/>
</dbReference>
<evidence type="ECO:0000256" key="4">
    <source>
        <dbReference type="ARBA" id="ARBA00022827"/>
    </source>
</evidence>
<reference evidence="7" key="2">
    <citation type="submission" date="2020-09" db="EMBL/GenBank/DDBJ databases">
        <authorList>
            <person name="Sun Q."/>
            <person name="Zhou Y."/>
        </authorList>
    </citation>
    <scope>NUCLEOTIDE SEQUENCE</scope>
    <source>
        <strain evidence="7">CGMCC 1.12919</strain>
    </source>
</reference>
<comment type="similarity">
    <text evidence="2">Belongs to the NADH dehydrogenase family.</text>
</comment>
<dbReference type="RefSeq" id="WP_188611329.1">
    <property type="nucleotide sequence ID" value="NZ_BMGG01000008.1"/>
</dbReference>
<dbReference type="Proteomes" id="UP000637002">
    <property type="component" value="Unassembled WGS sequence"/>
</dbReference>
<evidence type="ECO:0000313" key="7">
    <source>
        <dbReference type="EMBL" id="GGC81316.1"/>
    </source>
</evidence>
<dbReference type="InterPro" id="IPR051169">
    <property type="entry name" value="NADH-Q_oxidoreductase"/>
</dbReference>
<keyword evidence="8" id="KW-1185">Reference proteome</keyword>
<reference evidence="7" key="1">
    <citation type="journal article" date="2014" name="Int. J. Syst. Evol. Microbiol.">
        <title>Complete genome sequence of Corynebacterium casei LMG S-19264T (=DSM 44701T), isolated from a smear-ripened cheese.</title>
        <authorList>
            <consortium name="US DOE Joint Genome Institute (JGI-PGF)"/>
            <person name="Walter F."/>
            <person name="Albersmeier A."/>
            <person name="Kalinowski J."/>
            <person name="Ruckert C."/>
        </authorList>
    </citation>
    <scope>NUCLEOTIDE SEQUENCE</scope>
    <source>
        <strain evidence="7">CGMCC 1.12919</strain>
    </source>
</reference>
<evidence type="ECO:0000313" key="8">
    <source>
        <dbReference type="Proteomes" id="UP000637002"/>
    </source>
</evidence>
<comment type="cofactor">
    <cofactor evidence="1">
        <name>FAD</name>
        <dbReference type="ChEBI" id="CHEBI:57692"/>
    </cofactor>
</comment>
<dbReference type="PANTHER" id="PTHR42913:SF3">
    <property type="entry name" value="64 KDA MITOCHONDRIAL NADH DEHYDROGENASE (EUROFUNG)"/>
    <property type="match status" value="1"/>
</dbReference>
<keyword evidence="4" id="KW-0274">FAD</keyword>
<dbReference type="GO" id="GO:0019646">
    <property type="term" value="P:aerobic electron transport chain"/>
    <property type="evidence" value="ECO:0007669"/>
    <property type="project" value="TreeGrafter"/>
</dbReference>
<dbReference type="Pfam" id="PF07992">
    <property type="entry name" value="Pyr_redox_2"/>
    <property type="match status" value="1"/>
</dbReference>
<evidence type="ECO:0000256" key="3">
    <source>
        <dbReference type="ARBA" id="ARBA00022630"/>
    </source>
</evidence>
<name>A0A916UP06_9HYPH</name>
<dbReference type="PRINTS" id="PR00411">
    <property type="entry name" value="PNDRDTASEI"/>
</dbReference>
<evidence type="ECO:0000259" key="6">
    <source>
        <dbReference type="Pfam" id="PF07992"/>
    </source>
</evidence>
<feature type="domain" description="FAD/NAD(P)-binding" evidence="6">
    <location>
        <begin position="4"/>
        <end position="316"/>
    </location>
</feature>
<evidence type="ECO:0000256" key="5">
    <source>
        <dbReference type="ARBA" id="ARBA00023002"/>
    </source>
</evidence>
<comment type="caution">
    <text evidence="7">The sequence shown here is derived from an EMBL/GenBank/DDBJ whole genome shotgun (WGS) entry which is preliminary data.</text>
</comment>
<keyword evidence="3" id="KW-0285">Flavoprotein</keyword>
<accession>A0A916UP06</accession>
<keyword evidence="5" id="KW-0560">Oxidoreductase</keyword>
<evidence type="ECO:0000256" key="1">
    <source>
        <dbReference type="ARBA" id="ARBA00001974"/>
    </source>
</evidence>
<sequence>MAQRVVVLGGGFAGLWSAASAARARQLFGVAHDELDITLVSSGPYHVIRVRCYETDLGPVRVPLDDVLAPIGVGRIDAKVVAIDPHGRSVSIEAPDGAERQLHYDRLVFALGSALLTPAVTGADVALDVDTYGGAARLERHLAALAAAPAPTAATRMAVVIGAGLVGIELACELPQRLRGTLGGAGPVRVLLLDHGDVGAGMGAAAQPVIVEALRSLGVETRSHARVGAIDAGGVTLEGGERIGAATVVLATGMRASPLTQTFDVPCDALGRLPVDAFLQVEGARGVYAAGDAAAARADEAGHPTVMSCQHARPMGRLAGHNAACDLLGRNEDRVAFAAPDYVTILDLGPWGALYTSGWNRETIVAQGADAKTVKRTINGSRIYPPRGGDAPAILAAASPVIQGRPAARN</sequence>
<protein>
    <submittedName>
        <fullName evidence="7">NADH dehydrogenase-like protein</fullName>
    </submittedName>
</protein>
<dbReference type="InterPro" id="IPR023753">
    <property type="entry name" value="FAD/NAD-binding_dom"/>
</dbReference>
<organism evidence="7 8">
    <name type="scientific">Chelatococcus reniformis</name>
    <dbReference type="NCBI Taxonomy" id="1494448"/>
    <lineage>
        <taxon>Bacteria</taxon>
        <taxon>Pseudomonadati</taxon>
        <taxon>Pseudomonadota</taxon>
        <taxon>Alphaproteobacteria</taxon>
        <taxon>Hyphomicrobiales</taxon>
        <taxon>Chelatococcaceae</taxon>
        <taxon>Chelatococcus</taxon>
    </lineage>
</organism>
<dbReference type="Gene3D" id="3.50.50.100">
    <property type="match status" value="1"/>
</dbReference>
<dbReference type="EMBL" id="BMGG01000008">
    <property type="protein sequence ID" value="GGC81316.1"/>
    <property type="molecule type" value="Genomic_DNA"/>
</dbReference>
<evidence type="ECO:0000256" key="2">
    <source>
        <dbReference type="ARBA" id="ARBA00005272"/>
    </source>
</evidence>
<gene>
    <name evidence="7" type="ORF">GCM10010994_44120</name>
</gene>
<dbReference type="InterPro" id="IPR036188">
    <property type="entry name" value="FAD/NAD-bd_sf"/>
</dbReference>
<dbReference type="SUPFAM" id="SSF51905">
    <property type="entry name" value="FAD/NAD(P)-binding domain"/>
    <property type="match status" value="1"/>
</dbReference>
<dbReference type="AlphaFoldDB" id="A0A916UP06"/>